<feature type="site" description="Important for catalytic activity, responsible for pKa modulation of the active site Glu and correct orientation of both the proton donor and substrate" evidence="9">
    <location>
        <position position="629"/>
    </location>
</feature>
<reference evidence="13" key="1">
    <citation type="submission" date="2017-03" db="EMBL/GenBank/DDBJ databases">
        <title>Genomes of endolithic fungi from Antarctica.</title>
        <authorList>
            <person name="Coleine C."/>
            <person name="Masonjones S."/>
            <person name="Stajich J.E."/>
        </authorList>
    </citation>
    <scope>NUCLEOTIDE SEQUENCE [LARGE SCALE GENOMIC DNA]</scope>
    <source>
        <strain evidence="13">CCFEE 5527</strain>
    </source>
</reference>
<dbReference type="CDD" id="cd18820">
    <property type="entry name" value="GH43_LbAraf43-like"/>
    <property type="match status" value="1"/>
</dbReference>
<sequence length="854" mass="93810">MPLRAKILNPAMAGSASRSLSTSTPQIRELPGDEPNDVLFNSQYGVRTITLNRPKKLNSLNGSMARKIIPRLQEWEKSQLANVVVIKGEGRAFCAGGDVTALAQDNQKGAEGQQASKDYFGLEYQLDHQIATYSKPYVAFIDGITMGGGVGLSVHAPFRIATENTVFAMPETTIGFFPDVGASFFLPRMDGELGMYLALTSEQLKGVNVFYAGIATHYLHSTSLPSLEARLAELQFKDSATLQSRLQIINSTIEEFATGLPHDQPIAAPVGGQIRAAVDYVFQPANNFDDIITALEGLEQTQSDIEEIRSWAKRTRETILQRSPTSARVTLRQLREGGKWSIAETFRREHLIASKFMEHADFVEGVSSLLIRKPKTTPKWSPGSSAEVSEQDVDGFFDGTPGLELMGTGDYLDYPHAWVGLPREGEVEAYVSKKGGLTTDAVVTHFEEGNGGKQGTREKLEEILARKTIEGGDGSVTWKSDPDMVLRPTYDNTCLALTSQNTPDPFIVFARGKIYLTFTANTRIPLWEATSIFSFLNDSDSALVTKGPLFIPPPDTPWSERLWAPELHDLQGRWWVYFAAADPVLGNRSHRMYVLRGPLSSSSPRGDGSEDWTFVGPVKAMDPSQWAIDGTVFTLNGQLYLAYSGWPVGTSPADERTQALYLLPLSSPTMAVAGTTAVQISFPSEPWEKTGDVAIQEGPQWIVTPRLDSAGKPEWQGLLYSCSASWTPHYKMATLQYLGGDPMSPASWRKSRKPLLQSDVNGPGPHGPGHGMFLQERGETVVVFHATDHVGDGNQGRKARMQRVQWNKEGPWMGGWVGRETSSEKDWVSGVASDDSVTMIEEAQSLLGHSDMRP</sequence>
<dbReference type="PANTHER" id="PTHR43176:SF3">
    <property type="entry name" value="3-HYDROXYISOBUTYRYL-COA HYDROLASE, MITOCHONDRIAL"/>
    <property type="match status" value="1"/>
</dbReference>
<keyword evidence="5" id="KW-0378">Hydrolase</keyword>
<comment type="similarity">
    <text evidence="3">Belongs to the glycosyl hydrolase 43 family.</text>
</comment>
<comment type="caution">
    <text evidence="12">The sequence shown here is derived from an EMBL/GenBank/DDBJ whole genome shotgun (WGS) entry which is preliminary data.</text>
</comment>
<organism evidence="12 13">
    <name type="scientific">Cryoendolithus antarcticus</name>
    <dbReference type="NCBI Taxonomy" id="1507870"/>
    <lineage>
        <taxon>Eukaryota</taxon>
        <taxon>Fungi</taxon>
        <taxon>Dikarya</taxon>
        <taxon>Ascomycota</taxon>
        <taxon>Pezizomycotina</taxon>
        <taxon>Dothideomycetes</taxon>
        <taxon>Dothideomycetidae</taxon>
        <taxon>Cladosporiales</taxon>
        <taxon>Cladosporiaceae</taxon>
        <taxon>Cryoendolithus</taxon>
    </lineage>
</organism>
<keyword evidence="7" id="KW-0326">Glycosidase</keyword>
<feature type="compositionally biased region" description="Polar residues" evidence="10">
    <location>
        <begin position="16"/>
        <end position="26"/>
    </location>
</feature>
<dbReference type="InterPro" id="IPR029045">
    <property type="entry name" value="ClpP/crotonase-like_dom_sf"/>
</dbReference>
<evidence type="ECO:0000259" key="11">
    <source>
        <dbReference type="Pfam" id="PF16113"/>
    </source>
</evidence>
<dbReference type="Pfam" id="PF16113">
    <property type="entry name" value="ECH_2"/>
    <property type="match status" value="1"/>
</dbReference>
<proteinExistence type="inferred from homology"/>
<comment type="subcellular location">
    <subcellularLocation>
        <location evidence="2">Mitochondrion</location>
    </subcellularLocation>
</comment>
<dbReference type="Pfam" id="PF04616">
    <property type="entry name" value="Glyco_hydro_43"/>
    <property type="match status" value="1"/>
</dbReference>
<evidence type="ECO:0000256" key="3">
    <source>
        <dbReference type="ARBA" id="ARBA00009865"/>
    </source>
</evidence>
<evidence type="ECO:0000256" key="4">
    <source>
        <dbReference type="ARBA" id="ARBA00011915"/>
    </source>
</evidence>
<dbReference type="Proteomes" id="UP000192596">
    <property type="component" value="Unassembled WGS sequence"/>
</dbReference>
<evidence type="ECO:0000256" key="6">
    <source>
        <dbReference type="ARBA" id="ARBA00023128"/>
    </source>
</evidence>
<dbReference type="PROSITE" id="PS00166">
    <property type="entry name" value="ENOYL_COA_HYDRATASE"/>
    <property type="match status" value="1"/>
</dbReference>
<evidence type="ECO:0000256" key="10">
    <source>
        <dbReference type="SAM" id="MobiDB-lite"/>
    </source>
</evidence>
<dbReference type="SUPFAM" id="SSF75005">
    <property type="entry name" value="Arabinanase/levansucrase/invertase"/>
    <property type="match status" value="1"/>
</dbReference>
<dbReference type="SUPFAM" id="SSF52096">
    <property type="entry name" value="ClpP/crotonase"/>
    <property type="match status" value="1"/>
</dbReference>
<dbReference type="GO" id="GO:0006574">
    <property type="term" value="P:L-valine catabolic process"/>
    <property type="evidence" value="ECO:0007669"/>
    <property type="project" value="TreeGrafter"/>
</dbReference>
<dbReference type="GO" id="GO:0003860">
    <property type="term" value="F:3-hydroxyisobutyryl-CoA hydrolase activity"/>
    <property type="evidence" value="ECO:0007669"/>
    <property type="project" value="UniProtKB-EC"/>
</dbReference>
<dbReference type="InterPro" id="IPR045004">
    <property type="entry name" value="ECH_dom"/>
</dbReference>
<dbReference type="STRING" id="1507870.A0A1V8TS27"/>
<dbReference type="FunFam" id="3.90.226.10:FF:000026">
    <property type="entry name" value="3-hydroxyisobutyryl-CoA hydrolase, mitochondrial"/>
    <property type="match status" value="1"/>
</dbReference>
<dbReference type="EC" id="3.1.2.4" evidence="4"/>
<keyword evidence="6" id="KW-0496">Mitochondrion</keyword>
<gene>
    <name evidence="12" type="ORF">B0A48_01041</name>
</gene>
<dbReference type="Gene3D" id="2.115.10.20">
    <property type="entry name" value="Glycosyl hydrolase domain, family 43"/>
    <property type="match status" value="1"/>
</dbReference>
<dbReference type="GO" id="GO:0005739">
    <property type="term" value="C:mitochondrion"/>
    <property type="evidence" value="ECO:0007669"/>
    <property type="project" value="UniProtKB-SubCell"/>
</dbReference>
<accession>A0A1V8TS27</accession>
<dbReference type="NCBIfam" id="NF004127">
    <property type="entry name" value="PRK05617.1"/>
    <property type="match status" value="1"/>
</dbReference>
<dbReference type="PANTHER" id="PTHR43176">
    <property type="entry name" value="3-HYDROXYISOBUTYRYL-COA HYDROLASE-RELATED"/>
    <property type="match status" value="1"/>
</dbReference>
<evidence type="ECO:0000256" key="5">
    <source>
        <dbReference type="ARBA" id="ARBA00022801"/>
    </source>
</evidence>
<dbReference type="GO" id="GO:0004553">
    <property type="term" value="F:hydrolase activity, hydrolyzing O-glycosyl compounds"/>
    <property type="evidence" value="ECO:0007669"/>
    <property type="project" value="InterPro"/>
</dbReference>
<dbReference type="CDD" id="cd06558">
    <property type="entry name" value="crotonase-like"/>
    <property type="match status" value="1"/>
</dbReference>
<dbReference type="EMBL" id="NAJO01000002">
    <property type="protein sequence ID" value="OQO14165.1"/>
    <property type="molecule type" value="Genomic_DNA"/>
</dbReference>
<feature type="region of interest" description="Disordered" evidence="10">
    <location>
        <begin position="14"/>
        <end position="34"/>
    </location>
</feature>
<dbReference type="InterPro" id="IPR006710">
    <property type="entry name" value="Glyco_hydro_43"/>
</dbReference>
<comment type="catalytic activity">
    <reaction evidence="1">
        <text>3-hydroxy-2-methylpropanoyl-CoA + H2O = 3-hydroxy-2-methylpropanoate + CoA + H(+)</text>
        <dbReference type="Rhea" id="RHEA:20888"/>
        <dbReference type="ChEBI" id="CHEBI:11805"/>
        <dbReference type="ChEBI" id="CHEBI:15377"/>
        <dbReference type="ChEBI" id="CHEBI:15378"/>
        <dbReference type="ChEBI" id="CHEBI:57287"/>
        <dbReference type="ChEBI" id="CHEBI:57340"/>
        <dbReference type="EC" id="3.1.2.4"/>
    </reaction>
</comment>
<dbReference type="InterPro" id="IPR032259">
    <property type="entry name" value="HIBYL-CoA-H"/>
</dbReference>
<dbReference type="OrthoDB" id="1737613at2759"/>
<evidence type="ECO:0000313" key="12">
    <source>
        <dbReference type="EMBL" id="OQO14165.1"/>
    </source>
</evidence>
<dbReference type="AlphaFoldDB" id="A0A1V8TS27"/>
<dbReference type="FunCoup" id="A0A1V8TS27">
    <property type="interactions" value="1246"/>
</dbReference>
<evidence type="ECO:0000256" key="2">
    <source>
        <dbReference type="ARBA" id="ARBA00004173"/>
    </source>
</evidence>
<dbReference type="Gene3D" id="3.90.226.10">
    <property type="entry name" value="2-enoyl-CoA Hydratase, Chain A, domain 1"/>
    <property type="match status" value="1"/>
</dbReference>
<evidence type="ECO:0000256" key="8">
    <source>
        <dbReference type="ARBA" id="ARBA00031181"/>
    </source>
</evidence>
<dbReference type="InterPro" id="IPR018376">
    <property type="entry name" value="Enoyl-CoA_hyd/isom_CS"/>
</dbReference>
<name>A0A1V8TS27_9PEZI</name>
<feature type="domain" description="Enoyl-CoA hydratase/isomerase" evidence="11">
    <location>
        <begin position="46"/>
        <end position="397"/>
    </location>
</feature>
<evidence type="ECO:0000256" key="9">
    <source>
        <dbReference type="PIRSR" id="PIRSR606710-2"/>
    </source>
</evidence>
<protein>
    <recommendedName>
        <fullName evidence="4">3-hydroxyisobutyryl-CoA hydrolase</fullName>
        <ecNumber evidence="4">3.1.2.4</ecNumber>
    </recommendedName>
    <alternativeName>
        <fullName evidence="8">3-hydroxyisobutyryl-coenzyme A hydrolase</fullName>
    </alternativeName>
</protein>
<evidence type="ECO:0000256" key="1">
    <source>
        <dbReference type="ARBA" id="ARBA00001709"/>
    </source>
</evidence>
<evidence type="ECO:0000256" key="7">
    <source>
        <dbReference type="ARBA" id="ARBA00023295"/>
    </source>
</evidence>
<evidence type="ECO:0000313" key="13">
    <source>
        <dbReference type="Proteomes" id="UP000192596"/>
    </source>
</evidence>
<keyword evidence="13" id="KW-1185">Reference proteome</keyword>
<dbReference type="GO" id="GO:0005975">
    <property type="term" value="P:carbohydrate metabolic process"/>
    <property type="evidence" value="ECO:0007669"/>
    <property type="project" value="InterPro"/>
</dbReference>
<dbReference type="InParanoid" id="A0A1V8TS27"/>
<dbReference type="InterPro" id="IPR023296">
    <property type="entry name" value="Glyco_hydro_beta-prop_sf"/>
</dbReference>